<gene>
    <name evidence="4" type="ORF">GCM10022377_20870</name>
</gene>
<reference evidence="5" key="1">
    <citation type="journal article" date="2019" name="Int. J. Syst. Evol. Microbiol.">
        <title>The Global Catalogue of Microorganisms (GCM) 10K type strain sequencing project: providing services to taxonomists for standard genome sequencing and annotation.</title>
        <authorList>
            <consortium name="The Broad Institute Genomics Platform"/>
            <consortium name="The Broad Institute Genome Sequencing Center for Infectious Disease"/>
            <person name="Wu L."/>
            <person name="Ma J."/>
        </authorList>
    </citation>
    <scope>NUCLEOTIDE SEQUENCE [LARGE SCALE GENOMIC DNA]</scope>
    <source>
        <strain evidence="5">JCM 16961</strain>
    </source>
</reference>
<dbReference type="InterPro" id="IPR027051">
    <property type="entry name" value="XdhC_Rossmann_dom"/>
</dbReference>
<evidence type="ECO:0000313" key="4">
    <source>
        <dbReference type="EMBL" id="GAA3706952.1"/>
    </source>
</evidence>
<keyword evidence="5" id="KW-1185">Reference proteome</keyword>
<feature type="compositionally biased region" description="Low complexity" evidence="1">
    <location>
        <begin position="454"/>
        <end position="466"/>
    </location>
</feature>
<feature type="domain" description="XdhC Rossmann" evidence="3">
    <location>
        <begin position="266"/>
        <end position="412"/>
    </location>
</feature>
<dbReference type="Pfam" id="PF13478">
    <property type="entry name" value="XdhC_C"/>
    <property type="match status" value="1"/>
</dbReference>
<comment type="caution">
    <text evidence="4">The sequence shown here is derived from an EMBL/GenBank/DDBJ whole genome shotgun (WGS) entry which is preliminary data.</text>
</comment>
<dbReference type="PANTHER" id="PTHR30388">
    <property type="entry name" value="ALDEHYDE OXIDOREDUCTASE MOLYBDENUM COFACTOR ASSEMBLY PROTEIN"/>
    <property type="match status" value="1"/>
</dbReference>
<evidence type="ECO:0000259" key="2">
    <source>
        <dbReference type="Pfam" id="PF02625"/>
    </source>
</evidence>
<dbReference type="Gene3D" id="3.40.50.720">
    <property type="entry name" value="NAD(P)-binding Rossmann-like Domain"/>
    <property type="match status" value="1"/>
</dbReference>
<dbReference type="Proteomes" id="UP001501536">
    <property type="component" value="Unassembled WGS sequence"/>
</dbReference>
<feature type="region of interest" description="Disordered" evidence="1">
    <location>
        <begin position="426"/>
        <end position="480"/>
    </location>
</feature>
<evidence type="ECO:0000256" key="1">
    <source>
        <dbReference type="SAM" id="MobiDB-lite"/>
    </source>
</evidence>
<dbReference type="PANTHER" id="PTHR30388:SF4">
    <property type="entry name" value="MOLYBDENUM COFACTOR INSERTION CHAPERONE PAOD"/>
    <property type="match status" value="1"/>
</dbReference>
<protein>
    <submittedName>
        <fullName evidence="4">XdhC family protein</fullName>
    </submittedName>
</protein>
<accession>A0ABP7DKI1</accession>
<dbReference type="InterPro" id="IPR052698">
    <property type="entry name" value="MoCofactor_Util/Proc"/>
</dbReference>
<dbReference type="EMBL" id="BAABCJ010000005">
    <property type="protein sequence ID" value="GAA3706952.1"/>
    <property type="molecule type" value="Genomic_DNA"/>
</dbReference>
<name>A0ABP7DKI1_9MICC</name>
<sequence length="480" mass="48624">MLDLMPLLGDWPPTLGGRRCAVATIVSASGSVPRPPGTSMLVSEDGDVLGSLSGGCIEGAVVEAALEVLHDGVSRLERFGYSADDAFAAGLTCGGELEVHLGPAGPRELAELLAIEFGAAGLVPAAPQAGSRTGRGPGSRIGAPTGSRRGGGAGARAAAGDAGTTAAPLALVRRLDGPGGAVVVHDPAGFRTSRAAELSRLLGGTQRLGRTQLLGGTQGLLASVAAQLGPLLRGGVTGRVELAVPGECESGPVSFFVESRLPAPRLLVFGANDFGAALIPVGRMLGYEVTLCDARPAFAGQARFRAADHVAAEWPHRYLAEEAAAGRIDARTAVCVLGHDPKFDVPLLRTALDLDLAYVGAMGSRRSHGQRIDALLSAGTAPERLLRLHSPIGLDLGAVTPAEVAVSIAAEIIAVRVDAPATSLKEGAGPIHADHRPGPSRSPLVTAAARTENAPGAALADAAPHPTSVTGADRETSPWT</sequence>
<proteinExistence type="predicted"/>
<dbReference type="RefSeq" id="WP_344884039.1">
    <property type="nucleotide sequence ID" value="NZ_BAABCJ010000005.1"/>
</dbReference>
<dbReference type="Pfam" id="PF02625">
    <property type="entry name" value="XdhC_CoxI"/>
    <property type="match status" value="1"/>
</dbReference>
<feature type="domain" description="XdhC- CoxI" evidence="2">
    <location>
        <begin position="17"/>
        <end position="80"/>
    </location>
</feature>
<evidence type="ECO:0000259" key="3">
    <source>
        <dbReference type="Pfam" id="PF13478"/>
    </source>
</evidence>
<dbReference type="InterPro" id="IPR003777">
    <property type="entry name" value="XdhC_CoxI"/>
</dbReference>
<organism evidence="4 5">
    <name type="scientific">Zhihengliuella alba</name>
    <dbReference type="NCBI Taxonomy" id="547018"/>
    <lineage>
        <taxon>Bacteria</taxon>
        <taxon>Bacillati</taxon>
        <taxon>Actinomycetota</taxon>
        <taxon>Actinomycetes</taxon>
        <taxon>Micrococcales</taxon>
        <taxon>Micrococcaceae</taxon>
        <taxon>Zhihengliuella</taxon>
    </lineage>
</organism>
<feature type="region of interest" description="Disordered" evidence="1">
    <location>
        <begin position="126"/>
        <end position="159"/>
    </location>
</feature>
<evidence type="ECO:0000313" key="5">
    <source>
        <dbReference type="Proteomes" id="UP001501536"/>
    </source>
</evidence>